<keyword evidence="4" id="KW-1185">Reference proteome</keyword>
<dbReference type="Gene3D" id="6.10.140.2220">
    <property type="match status" value="1"/>
</dbReference>
<proteinExistence type="predicted"/>
<dbReference type="AlphaFoldDB" id="A0A0C3QLZ8"/>
<feature type="compositionally biased region" description="Basic and acidic residues" evidence="1">
    <location>
        <begin position="470"/>
        <end position="488"/>
    </location>
</feature>
<dbReference type="OrthoDB" id="5282002at2759"/>
<sequence length="488" mass="55004">YCSRDCQVTHWKLHKRICSSPYASKEWVPAYEKEGRTPTFMTSGSGTAPVFTSFGKAGNYLWGNMTANDILNLPMNEGDKVKNQDLALCFAASGDLRNVIKTLNGLPLDYSGRCTLVINDFHPQVAIRNVVLLCMLLDPSGPSAELTAEAVLHTIYSSSLTSAQSKFVVEWMNRVSQFIQGGSPLYHGEMDFDSGRKVEWWYPQQVAILLRKIQAASFSKAVCEIDRLKNMNSPQRVDYRDRYCATILPRHRVGYSRWLDTGVLLPLGQPVDSFDTPNKLLYSEDAEWLLMDSASPVQAWSPLEVEDTRKKMGLPEEDYFGNLFFHIKQQLVDFITRARRYKLSVLLFSVDLNLLPELLDLAMEGKRKLMFDRVEISNVMDTTGPSSIISNWGPRLNRENPYAALLMYSMNFAMKVKGGAAESQPKDKVTKMLMEAASYLVSPRRTRLPDPSGLNLAFVWRAKSKTGVQTRDETASDGAHTHEYGGVF</sequence>
<protein>
    <recommendedName>
        <fullName evidence="2">DUF4470 domain-containing protein</fullName>
    </recommendedName>
</protein>
<evidence type="ECO:0000256" key="1">
    <source>
        <dbReference type="SAM" id="MobiDB-lite"/>
    </source>
</evidence>
<reference evidence="4" key="2">
    <citation type="submission" date="2015-01" db="EMBL/GenBank/DDBJ databases">
        <title>Evolutionary Origins and Diversification of the Mycorrhizal Mutualists.</title>
        <authorList>
            <consortium name="DOE Joint Genome Institute"/>
            <consortium name="Mycorrhizal Genomics Consortium"/>
            <person name="Kohler A."/>
            <person name="Kuo A."/>
            <person name="Nagy L.G."/>
            <person name="Floudas D."/>
            <person name="Copeland A."/>
            <person name="Barry K.W."/>
            <person name="Cichocki N."/>
            <person name="Veneault-Fourrey C."/>
            <person name="LaButti K."/>
            <person name="Lindquist E.A."/>
            <person name="Lipzen A."/>
            <person name="Lundell T."/>
            <person name="Morin E."/>
            <person name="Murat C."/>
            <person name="Riley R."/>
            <person name="Ohm R."/>
            <person name="Sun H."/>
            <person name="Tunlid A."/>
            <person name="Henrissat B."/>
            <person name="Grigoriev I.V."/>
            <person name="Hibbett D.S."/>
            <person name="Martin F."/>
        </authorList>
    </citation>
    <scope>NUCLEOTIDE SEQUENCE [LARGE SCALE GENOMIC DNA]</scope>
    <source>
        <strain evidence="4">MUT 4182</strain>
    </source>
</reference>
<gene>
    <name evidence="3" type="ORF">M407DRAFT_72603</name>
</gene>
<dbReference type="Proteomes" id="UP000054248">
    <property type="component" value="Unassembled WGS sequence"/>
</dbReference>
<feature type="non-terminal residue" evidence="3">
    <location>
        <position position="1"/>
    </location>
</feature>
<dbReference type="Pfam" id="PF14737">
    <property type="entry name" value="DUF4470"/>
    <property type="match status" value="1"/>
</dbReference>
<evidence type="ECO:0000259" key="2">
    <source>
        <dbReference type="Pfam" id="PF14737"/>
    </source>
</evidence>
<feature type="region of interest" description="Disordered" evidence="1">
    <location>
        <begin position="469"/>
        <end position="488"/>
    </location>
</feature>
<organism evidence="3 4">
    <name type="scientific">Tulasnella calospora MUT 4182</name>
    <dbReference type="NCBI Taxonomy" id="1051891"/>
    <lineage>
        <taxon>Eukaryota</taxon>
        <taxon>Fungi</taxon>
        <taxon>Dikarya</taxon>
        <taxon>Basidiomycota</taxon>
        <taxon>Agaricomycotina</taxon>
        <taxon>Agaricomycetes</taxon>
        <taxon>Cantharellales</taxon>
        <taxon>Tulasnellaceae</taxon>
        <taxon>Tulasnella</taxon>
    </lineage>
</organism>
<dbReference type="STRING" id="1051891.A0A0C3QLZ8"/>
<reference evidence="3 4" key="1">
    <citation type="submission" date="2014-04" db="EMBL/GenBank/DDBJ databases">
        <authorList>
            <consortium name="DOE Joint Genome Institute"/>
            <person name="Kuo A."/>
            <person name="Girlanda M."/>
            <person name="Perotto S."/>
            <person name="Kohler A."/>
            <person name="Nagy L.G."/>
            <person name="Floudas D."/>
            <person name="Copeland A."/>
            <person name="Barry K.W."/>
            <person name="Cichocki N."/>
            <person name="Veneault-Fourrey C."/>
            <person name="LaButti K."/>
            <person name="Lindquist E.A."/>
            <person name="Lipzen A."/>
            <person name="Lundell T."/>
            <person name="Morin E."/>
            <person name="Murat C."/>
            <person name="Sun H."/>
            <person name="Tunlid A."/>
            <person name="Henrissat B."/>
            <person name="Grigoriev I.V."/>
            <person name="Hibbett D.S."/>
            <person name="Martin F."/>
            <person name="Nordberg H.P."/>
            <person name="Cantor M.N."/>
            <person name="Hua S.X."/>
        </authorList>
    </citation>
    <scope>NUCLEOTIDE SEQUENCE [LARGE SCALE GENOMIC DNA]</scope>
    <source>
        <strain evidence="3 4">MUT 4182</strain>
    </source>
</reference>
<dbReference type="InterPro" id="IPR027974">
    <property type="entry name" value="DUF4470"/>
</dbReference>
<dbReference type="SUPFAM" id="SSF144232">
    <property type="entry name" value="HIT/MYND zinc finger-like"/>
    <property type="match status" value="1"/>
</dbReference>
<name>A0A0C3QLZ8_9AGAM</name>
<evidence type="ECO:0000313" key="4">
    <source>
        <dbReference type="Proteomes" id="UP000054248"/>
    </source>
</evidence>
<dbReference type="EMBL" id="KN823003">
    <property type="protein sequence ID" value="KIO27774.1"/>
    <property type="molecule type" value="Genomic_DNA"/>
</dbReference>
<accession>A0A0C3QLZ8</accession>
<feature type="domain" description="DUF4470" evidence="2">
    <location>
        <begin position="61"/>
        <end position="159"/>
    </location>
</feature>
<dbReference type="HOGENOM" id="CLU_018400_1_0_1"/>
<evidence type="ECO:0000313" key="3">
    <source>
        <dbReference type="EMBL" id="KIO27774.1"/>
    </source>
</evidence>